<evidence type="ECO:0000259" key="8">
    <source>
        <dbReference type="Pfam" id="PF09335"/>
    </source>
</evidence>
<comment type="subcellular location">
    <subcellularLocation>
        <location evidence="1 7">Cell membrane</location>
        <topology evidence="1 7">Multi-pass membrane protein</topology>
    </subcellularLocation>
</comment>
<proteinExistence type="inferred from homology"/>
<evidence type="ECO:0000256" key="3">
    <source>
        <dbReference type="ARBA" id="ARBA00022475"/>
    </source>
</evidence>
<keyword evidence="10" id="KW-1185">Reference proteome</keyword>
<dbReference type="Proteomes" id="UP001232536">
    <property type="component" value="Unassembled WGS sequence"/>
</dbReference>
<evidence type="ECO:0000256" key="6">
    <source>
        <dbReference type="ARBA" id="ARBA00023136"/>
    </source>
</evidence>
<evidence type="ECO:0000256" key="4">
    <source>
        <dbReference type="ARBA" id="ARBA00022692"/>
    </source>
</evidence>
<dbReference type="EMBL" id="JAUQYP010000001">
    <property type="protein sequence ID" value="MDO8108022.1"/>
    <property type="molecule type" value="Genomic_DNA"/>
</dbReference>
<comment type="similarity">
    <text evidence="2 7">Belongs to the DedA family.</text>
</comment>
<evidence type="ECO:0000256" key="5">
    <source>
        <dbReference type="ARBA" id="ARBA00022989"/>
    </source>
</evidence>
<comment type="caution">
    <text evidence="9">The sequence shown here is derived from an EMBL/GenBank/DDBJ whole genome shotgun (WGS) entry which is preliminary data.</text>
</comment>
<feature type="transmembrane region" description="Helical" evidence="7">
    <location>
        <begin position="178"/>
        <end position="198"/>
    </location>
</feature>
<dbReference type="PANTHER" id="PTHR30353:SF0">
    <property type="entry name" value="TRANSMEMBRANE PROTEIN"/>
    <property type="match status" value="1"/>
</dbReference>
<evidence type="ECO:0000313" key="10">
    <source>
        <dbReference type="Proteomes" id="UP001232536"/>
    </source>
</evidence>
<dbReference type="Pfam" id="PF09335">
    <property type="entry name" value="VTT_dom"/>
    <property type="match status" value="1"/>
</dbReference>
<evidence type="ECO:0000313" key="9">
    <source>
        <dbReference type="EMBL" id="MDO8108022.1"/>
    </source>
</evidence>
<feature type="transmembrane region" description="Helical" evidence="7">
    <location>
        <begin position="20"/>
        <end position="40"/>
    </location>
</feature>
<reference evidence="9 10" key="1">
    <citation type="submission" date="2023-07" db="EMBL/GenBank/DDBJ databases">
        <title>Description of novel actinomycetes strains, isolated from tidal flat sediment.</title>
        <authorList>
            <person name="Lu C."/>
        </authorList>
    </citation>
    <scope>NUCLEOTIDE SEQUENCE [LARGE SCALE GENOMIC DNA]</scope>
    <source>
        <strain evidence="9 10">SYSU T00b441</strain>
    </source>
</reference>
<keyword evidence="3 7" id="KW-1003">Cell membrane</keyword>
<evidence type="ECO:0000256" key="1">
    <source>
        <dbReference type="ARBA" id="ARBA00004651"/>
    </source>
</evidence>
<evidence type="ECO:0000256" key="7">
    <source>
        <dbReference type="RuleBase" id="RU367016"/>
    </source>
</evidence>
<keyword evidence="6 7" id="KW-0472">Membrane</keyword>
<organism evidence="9 10">
    <name type="scientific">Actinotalea lenta</name>
    <dbReference type="NCBI Taxonomy" id="3064654"/>
    <lineage>
        <taxon>Bacteria</taxon>
        <taxon>Bacillati</taxon>
        <taxon>Actinomycetota</taxon>
        <taxon>Actinomycetes</taxon>
        <taxon>Micrococcales</taxon>
        <taxon>Cellulomonadaceae</taxon>
        <taxon>Actinotalea</taxon>
    </lineage>
</organism>
<feature type="transmembrane region" description="Helical" evidence="7">
    <location>
        <begin position="60"/>
        <end position="81"/>
    </location>
</feature>
<sequence length="206" mass="21171">MAGLAARVAAVLSALHGWPVYLVIGVLAFGESAVFVGLVLPGETSLVLGGVLAARGNLHLAVLMAVGVVAAVAGDQVGYAVGRSMGPGLRRSRWGRWIGDRRWDRAEAALDRHGPATVLLGRFAAVLRALVPALAGAGRMPYRRFLPANAAGGTAWVLAATGVGYVAGASWRSAETLLGTWGAVVAAVALGAAAIAAVRRRHRRKN</sequence>
<name>A0ABT9DAT5_9CELL</name>
<dbReference type="PANTHER" id="PTHR30353">
    <property type="entry name" value="INNER MEMBRANE PROTEIN DEDA-RELATED"/>
    <property type="match status" value="1"/>
</dbReference>
<keyword evidence="4 7" id="KW-0812">Transmembrane</keyword>
<dbReference type="InterPro" id="IPR032816">
    <property type="entry name" value="VTT_dom"/>
</dbReference>
<keyword evidence="5 7" id="KW-1133">Transmembrane helix</keyword>
<feature type="transmembrane region" description="Helical" evidence="7">
    <location>
        <begin position="145"/>
        <end position="166"/>
    </location>
</feature>
<evidence type="ECO:0000256" key="2">
    <source>
        <dbReference type="ARBA" id="ARBA00010792"/>
    </source>
</evidence>
<feature type="domain" description="VTT" evidence="8">
    <location>
        <begin position="40"/>
        <end position="165"/>
    </location>
</feature>
<gene>
    <name evidence="9" type="ORF">Q6348_12525</name>
</gene>
<accession>A0ABT9DAT5</accession>
<protein>
    <submittedName>
        <fullName evidence="9">DedA family protein</fullName>
    </submittedName>
</protein>
<dbReference type="RefSeq" id="WP_304601612.1">
    <property type="nucleotide sequence ID" value="NZ_JAUQYP010000001.1"/>
</dbReference>
<dbReference type="InterPro" id="IPR032818">
    <property type="entry name" value="DedA-like"/>
</dbReference>